<feature type="transmembrane region" description="Helical" evidence="1">
    <location>
        <begin position="123"/>
        <end position="143"/>
    </location>
</feature>
<proteinExistence type="predicted"/>
<evidence type="ECO:0000256" key="1">
    <source>
        <dbReference type="SAM" id="Phobius"/>
    </source>
</evidence>
<evidence type="ECO:0000313" key="3">
    <source>
        <dbReference type="Proteomes" id="UP000198287"/>
    </source>
</evidence>
<keyword evidence="1" id="KW-1133">Transmembrane helix</keyword>
<protein>
    <submittedName>
        <fullName evidence="2">Uncharacterized protein</fullName>
    </submittedName>
</protein>
<comment type="caution">
    <text evidence="2">The sequence shown here is derived from an EMBL/GenBank/DDBJ whole genome shotgun (WGS) entry which is preliminary data.</text>
</comment>
<accession>A0A226DNZ1</accession>
<keyword evidence="1" id="KW-0472">Membrane</keyword>
<gene>
    <name evidence="2" type="ORF">Fcan01_19271</name>
</gene>
<reference evidence="2 3" key="1">
    <citation type="submission" date="2015-12" db="EMBL/GenBank/DDBJ databases">
        <title>The genome of Folsomia candida.</title>
        <authorList>
            <person name="Faddeeva A."/>
            <person name="Derks M.F."/>
            <person name="Anvar Y."/>
            <person name="Smit S."/>
            <person name="Van Straalen N."/>
            <person name="Roelofs D."/>
        </authorList>
    </citation>
    <scope>NUCLEOTIDE SEQUENCE [LARGE SCALE GENOMIC DNA]</scope>
    <source>
        <strain evidence="2 3">VU population</strain>
        <tissue evidence="2">Whole body</tissue>
    </source>
</reference>
<feature type="transmembrane region" description="Helical" evidence="1">
    <location>
        <begin position="234"/>
        <end position="257"/>
    </location>
</feature>
<sequence>MYSKRAVLLIYVILGVSSYLGGSPIRFEISSKRFYSTKWTRLFCRLTTVLSTVQILFSIFCLYDFRKLTKYSKSGEIFTFNMIYIVTMCQIIPIICFLLLSVRGDVIARSLTRVLRYAKYIESKWWIVSSFVTSSAVVLHEILPSNWISLVPKKYWNTPMMWANYLTEAYFITISSVVVVTVCSVITFQVAFTYPFHTEFCVNPKSGKFISLPEFRTEDVLPLEYRKFEQLHNYYMPIFGPTFIPFQSIVMQFSLFSNWMLLNYWGTLGILRLVLILMEAGLISFWTIILEFGGRFYEASKRNKESWRQLGEQSKFVRKWRKSVRHLYAGYEGYHVIRRLSVLKFLKGIVRGTFRILLTFND</sequence>
<feature type="transmembrane region" description="Helical" evidence="1">
    <location>
        <begin position="42"/>
        <end position="65"/>
    </location>
</feature>
<name>A0A226DNZ1_FOLCA</name>
<feature type="transmembrane region" description="Helical" evidence="1">
    <location>
        <begin position="269"/>
        <end position="292"/>
    </location>
</feature>
<evidence type="ECO:0000313" key="2">
    <source>
        <dbReference type="EMBL" id="OXA45946.1"/>
    </source>
</evidence>
<dbReference type="Proteomes" id="UP000198287">
    <property type="component" value="Unassembled WGS sequence"/>
</dbReference>
<feature type="transmembrane region" description="Helical" evidence="1">
    <location>
        <begin position="169"/>
        <end position="192"/>
    </location>
</feature>
<keyword evidence="3" id="KW-1185">Reference proteome</keyword>
<organism evidence="2 3">
    <name type="scientific">Folsomia candida</name>
    <name type="common">Springtail</name>
    <dbReference type="NCBI Taxonomy" id="158441"/>
    <lineage>
        <taxon>Eukaryota</taxon>
        <taxon>Metazoa</taxon>
        <taxon>Ecdysozoa</taxon>
        <taxon>Arthropoda</taxon>
        <taxon>Hexapoda</taxon>
        <taxon>Collembola</taxon>
        <taxon>Entomobryomorpha</taxon>
        <taxon>Isotomoidea</taxon>
        <taxon>Isotomidae</taxon>
        <taxon>Proisotominae</taxon>
        <taxon>Folsomia</taxon>
    </lineage>
</organism>
<feature type="transmembrane region" description="Helical" evidence="1">
    <location>
        <begin position="77"/>
        <end position="102"/>
    </location>
</feature>
<feature type="transmembrane region" description="Helical" evidence="1">
    <location>
        <begin position="6"/>
        <end position="22"/>
    </location>
</feature>
<dbReference type="AlphaFoldDB" id="A0A226DNZ1"/>
<keyword evidence="1" id="KW-0812">Transmembrane</keyword>
<dbReference type="EMBL" id="LNIX01000016">
    <property type="protein sequence ID" value="OXA45946.1"/>
    <property type="molecule type" value="Genomic_DNA"/>
</dbReference>